<dbReference type="CDD" id="cd03255">
    <property type="entry name" value="ABC_MJ0796_LolCDE_FtsE"/>
    <property type="match status" value="1"/>
</dbReference>
<dbReference type="Gene3D" id="3.40.50.300">
    <property type="entry name" value="P-loop containing nucleotide triphosphate hydrolases"/>
    <property type="match status" value="1"/>
</dbReference>
<organism evidence="5 6">
    <name type="scientific">Neiella holothuriorum</name>
    <dbReference type="NCBI Taxonomy" id="2870530"/>
    <lineage>
        <taxon>Bacteria</taxon>
        <taxon>Pseudomonadati</taxon>
        <taxon>Pseudomonadota</taxon>
        <taxon>Gammaproteobacteria</taxon>
        <taxon>Alteromonadales</taxon>
        <taxon>Echinimonadaceae</taxon>
        <taxon>Neiella</taxon>
    </lineage>
</organism>
<evidence type="ECO:0000313" key="5">
    <source>
        <dbReference type="EMBL" id="MBW8190511.1"/>
    </source>
</evidence>
<feature type="domain" description="ABC transporter" evidence="4">
    <location>
        <begin position="2"/>
        <end position="232"/>
    </location>
</feature>
<reference evidence="5" key="1">
    <citation type="submission" date="2021-07" db="EMBL/GenBank/DDBJ databases">
        <title>Neiella marina sp. nov., isolated from the intestinal content of sea cucumber Apostichopus japonicus.</title>
        <authorList>
            <person name="Bai X."/>
        </authorList>
    </citation>
    <scope>NUCLEOTIDE SEQUENCE</scope>
    <source>
        <strain evidence="5">126</strain>
    </source>
</reference>
<dbReference type="SUPFAM" id="SSF52540">
    <property type="entry name" value="P-loop containing nucleoside triphosphate hydrolases"/>
    <property type="match status" value="1"/>
</dbReference>
<name>A0ABS7EFE9_9GAMM</name>
<dbReference type="InterPro" id="IPR003593">
    <property type="entry name" value="AAA+_ATPase"/>
</dbReference>
<evidence type="ECO:0000256" key="2">
    <source>
        <dbReference type="ARBA" id="ARBA00022741"/>
    </source>
</evidence>
<dbReference type="InterPro" id="IPR027417">
    <property type="entry name" value="P-loop_NTPase"/>
</dbReference>
<dbReference type="EMBL" id="JAHZSS010000004">
    <property type="protein sequence ID" value="MBW8190511.1"/>
    <property type="molecule type" value="Genomic_DNA"/>
</dbReference>
<protein>
    <submittedName>
        <fullName evidence="5">ABC transporter ATP-binding protein</fullName>
    </submittedName>
</protein>
<dbReference type="InterPro" id="IPR017871">
    <property type="entry name" value="ABC_transporter-like_CS"/>
</dbReference>
<dbReference type="PROSITE" id="PS00211">
    <property type="entry name" value="ABC_TRANSPORTER_1"/>
    <property type="match status" value="1"/>
</dbReference>
<comment type="caution">
    <text evidence="5">The sequence shown here is derived from an EMBL/GenBank/DDBJ whole genome shotgun (WGS) entry which is preliminary data.</text>
</comment>
<dbReference type="RefSeq" id="WP_220103195.1">
    <property type="nucleotide sequence ID" value="NZ_JAHZSS010000004.1"/>
</dbReference>
<dbReference type="InterPro" id="IPR003439">
    <property type="entry name" value="ABC_transporter-like_ATP-bd"/>
</dbReference>
<proteinExistence type="predicted"/>
<accession>A0ABS7EFE9</accession>
<dbReference type="Pfam" id="PF00005">
    <property type="entry name" value="ABC_tran"/>
    <property type="match status" value="1"/>
</dbReference>
<keyword evidence="3 5" id="KW-0067">ATP-binding</keyword>
<dbReference type="Proteomes" id="UP001166251">
    <property type="component" value="Unassembled WGS sequence"/>
</dbReference>
<keyword evidence="6" id="KW-1185">Reference proteome</keyword>
<keyword evidence="2" id="KW-0547">Nucleotide-binding</keyword>
<keyword evidence="1" id="KW-0813">Transport</keyword>
<dbReference type="InterPro" id="IPR017911">
    <property type="entry name" value="MacB-like_ATP-bd"/>
</dbReference>
<evidence type="ECO:0000313" key="6">
    <source>
        <dbReference type="Proteomes" id="UP001166251"/>
    </source>
</evidence>
<dbReference type="InterPro" id="IPR015854">
    <property type="entry name" value="ABC_transpr_LolD-like"/>
</dbReference>
<dbReference type="PANTHER" id="PTHR24220">
    <property type="entry name" value="IMPORT ATP-BINDING PROTEIN"/>
    <property type="match status" value="1"/>
</dbReference>
<gene>
    <name evidence="5" type="ORF">K0504_05625</name>
</gene>
<dbReference type="SMART" id="SM00382">
    <property type="entry name" value="AAA"/>
    <property type="match status" value="1"/>
</dbReference>
<evidence type="ECO:0000259" key="4">
    <source>
        <dbReference type="PROSITE" id="PS50893"/>
    </source>
</evidence>
<dbReference type="GO" id="GO:0005524">
    <property type="term" value="F:ATP binding"/>
    <property type="evidence" value="ECO:0007669"/>
    <property type="project" value="UniProtKB-KW"/>
</dbReference>
<dbReference type="PANTHER" id="PTHR24220:SF659">
    <property type="entry name" value="TRANSPORTER, PUTATIVE-RELATED"/>
    <property type="match status" value="1"/>
</dbReference>
<sequence>MLKLQNVSHWFDDASAPNDGQSKVLDNLSLTLNRGQSLALMGTSGSGKSTLLQVAAGLELPKQGRVELADLPIYELTDDALSALRREQLGFVFQQFNLLPGLSVIDNILFQSRLNQGHQQHEAIDSHWLDHLMTTMALHEVSHRLPEQLSGGQQQRVAIARAVAHKPAIVFADEPTGNLNDSLSHTVMELLMMLSREANCALLMVTHSAAMAGYTDRVLTLQSGKLEQAQNS</sequence>
<evidence type="ECO:0000256" key="1">
    <source>
        <dbReference type="ARBA" id="ARBA00022448"/>
    </source>
</evidence>
<evidence type="ECO:0000256" key="3">
    <source>
        <dbReference type="ARBA" id="ARBA00022840"/>
    </source>
</evidence>
<dbReference type="PROSITE" id="PS50893">
    <property type="entry name" value="ABC_TRANSPORTER_2"/>
    <property type="match status" value="1"/>
</dbReference>